<reference evidence="2 3" key="1">
    <citation type="submission" date="2021-07" db="EMBL/GenBank/DDBJ databases">
        <authorList>
            <person name="So Y."/>
        </authorList>
    </citation>
    <scope>NUCLEOTIDE SEQUENCE [LARGE SCALE GENOMIC DNA]</scope>
    <source>
        <strain evidence="2 3">HJA6</strain>
    </source>
</reference>
<feature type="region of interest" description="Disordered" evidence="1">
    <location>
        <begin position="51"/>
        <end position="87"/>
    </location>
</feature>
<dbReference type="RefSeq" id="WP_219762920.1">
    <property type="nucleotide sequence ID" value="NZ_JAHYBZ010000003.1"/>
</dbReference>
<keyword evidence="3" id="KW-1185">Reference proteome</keyword>
<comment type="caution">
    <text evidence="2">The sequence shown here is derived from an EMBL/GenBank/DDBJ whole genome shotgun (WGS) entry which is preliminary data.</text>
</comment>
<evidence type="ECO:0000256" key="1">
    <source>
        <dbReference type="SAM" id="MobiDB-lite"/>
    </source>
</evidence>
<dbReference type="EMBL" id="JAHYBZ010000003">
    <property type="protein sequence ID" value="MBW6398319.1"/>
    <property type="molecule type" value="Genomic_DNA"/>
</dbReference>
<evidence type="ECO:0000313" key="3">
    <source>
        <dbReference type="Proteomes" id="UP001196565"/>
    </source>
</evidence>
<organism evidence="2 3">
    <name type="scientific">Roseomonas alba</name>
    <dbReference type="NCBI Taxonomy" id="2846776"/>
    <lineage>
        <taxon>Bacteria</taxon>
        <taxon>Pseudomonadati</taxon>
        <taxon>Pseudomonadota</taxon>
        <taxon>Alphaproteobacteria</taxon>
        <taxon>Acetobacterales</taxon>
        <taxon>Roseomonadaceae</taxon>
        <taxon>Roseomonas</taxon>
    </lineage>
</organism>
<name>A0ABS7A7N7_9PROT</name>
<feature type="compositionally biased region" description="Basic residues" evidence="1">
    <location>
        <begin position="75"/>
        <end position="87"/>
    </location>
</feature>
<gene>
    <name evidence="2" type="ORF">KPL78_10700</name>
</gene>
<dbReference type="Proteomes" id="UP001196565">
    <property type="component" value="Unassembled WGS sequence"/>
</dbReference>
<protein>
    <submittedName>
        <fullName evidence="2">Uncharacterized protein</fullName>
    </submittedName>
</protein>
<feature type="compositionally biased region" description="Low complexity" evidence="1">
    <location>
        <begin position="64"/>
        <end position="74"/>
    </location>
</feature>
<evidence type="ECO:0000313" key="2">
    <source>
        <dbReference type="EMBL" id="MBW6398319.1"/>
    </source>
</evidence>
<accession>A0ABS7A7N7</accession>
<sequence>MVKTFICRRSPAEQIRDHESPLGPDCMSIRRDLLMRTALLRMPDVLLAARAAAPTTPPQPVPAAAPVRLPVAQPKQRRRTKARTPTL</sequence>
<proteinExistence type="predicted"/>